<evidence type="ECO:0000259" key="5">
    <source>
        <dbReference type="Pfam" id="PF00150"/>
    </source>
</evidence>
<dbReference type="SUPFAM" id="SSF51445">
    <property type="entry name" value="(Trans)glycosidases"/>
    <property type="match status" value="1"/>
</dbReference>
<evidence type="ECO:0000313" key="10">
    <source>
        <dbReference type="Proteomes" id="UP001271007"/>
    </source>
</evidence>
<feature type="compositionally biased region" description="Low complexity" evidence="4">
    <location>
        <begin position="584"/>
        <end position="605"/>
    </location>
</feature>
<evidence type="ECO:0000256" key="3">
    <source>
        <dbReference type="ARBA" id="ARBA00023295"/>
    </source>
</evidence>
<dbReference type="PANTHER" id="PTHR31308:SF5">
    <property type="entry name" value="ERGOSTERYL-BETA-GLUCOSIDASE"/>
    <property type="match status" value="1"/>
</dbReference>
<feature type="domain" description="Importin N-terminal" evidence="6">
    <location>
        <begin position="835"/>
        <end position="892"/>
    </location>
</feature>
<dbReference type="InterPro" id="IPR011989">
    <property type="entry name" value="ARM-like"/>
</dbReference>
<protein>
    <submittedName>
        <fullName evidence="9">Karyopherin</fullName>
    </submittedName>
</protein>
<dbReference type="GO" id="GO:0005634">
    <property type="term" value="C:nucleus"/>
    <property type="evidence" value="ECO:0007669"/>
    <property type="project" value="UniProtKB-ARBA"/>
</dbReference>
<dbReference type="Gene3D" id="2.60.40.1180">
    <property type="entry name" value="Golgi alpha-mannosidase II"/>
    <property type="match status" value="1"/>
</dbReference>
<evidence type="ECO:0000256" key="4">
    <source>
        <dbReference type="SAM" id="MobiDB-lite"/>
    </source>
</evidence>
<dbReference type="Pfam" id="PF03810">
    <property type="entry name" value="IBN_N"/>
    <property type="match status" value="1"/>
</dbReference>
<comment type="similarity">
    <text evidence="1">Belongs to the glycosyl hydrolase 5 (cellulase A) family.</text>
</comment>
<evidence type="ECO:0000259" key="6">
    <source>
        <dbReference type="Pfam" id="PF03810"/>
    </source>
</evidence>
<dbReference type="PANTHER" id="PTHR31308">
    <property type="match status" value="1"/>
</dbReference>
<name>A0AAJ0DQY0_9PEZI</name>
<dbReference type="EMBL" id="JAWDJX010000010">
    <property type="protein sequence ID" value="KAK3054890.1"/>
    <property type="molecule type" value="Genomic_DNA"/>
</dbReference>
<dbReference type="GO" id="GO:0031267">
    <property type="term" value="F:small GTPase binding"/>
    <property type="evidence" value="ECO:0007669"/>
    <property type="project" value="InterPro"/>
</dbReference>
<dbReference type="FunFam" id="3.20.20.80:FF:000174">
    <property type="entry name" value="YIR007W-like protein"/>
    <property type="match status" value="1"/>
</dbReference>
<dbReference type="Pfam" id="PF19273">
    <property type="entry name" value="Exportin-5"/>
    <property type="match status" value="1"/>
</dbReference>
<evidence type="ECO:0000256" key="1">
    <source>
        <dbReference type="ARBA" id="ARBA00005641"/>
    </source>
</evidence>
<dbReference type="InterPro" id="IPR045478">
    <property type="entry name" value="Exportin-5_C"/>
</dbReference>
<feature type="domain" description="Exportin-5 C-terminal" evidence="8">
    <location>
        <begin position="1150"/>
        <end position="1991"/>
    </location>
</feature>
<dbReference type="GO" id="GO:1904462">
    <property type="term" value="P:ergosteryl 3-beta-D-glucoside catabolic process"/>
    <property type="evidence" value="ECO:0007669"/>
    <property type="project" value="TreeGrafter"/>
</dbReference>
<evidence type="ECO:0000313" key="9">
    <source>
        <dbReference type="EMBL" id="KAK3054890.1"/>
    </source>
</evidence>
<dbReference type="GO" id="GO:0006886">
    <property type="term" value="P:intracellular protein transport"/>
    <property type="evidence" value="ECO:0007669"/>
    <property type="project" value="InterPro"/>
</dbReference>
<dbReference type="Gene3D" id="3.20.20.80">
    <property type="entry name" value="Glycosidases"/>
    <property type="match status" value="1"/>
</dbReference>
<dbReference type="InterPro" id="IPR001547">
    <property type="entry name" value="Glyco_hydro_5"/>
</dbReference>
<feature type="region of interest" description="Disordered" evidence="4">
    <location>
        <begin position="583"/>
        <end position="614"/>
    </location>
</feature>
<dbReference type="InterPro" id="IPR001494">
    <property type="entry name" value="Importin-beta_N"/>
</dbReference>
<evidence type="ECO:0000256" key="2">
    <source>
        <dbReference type="ARBA" id="ARBA00022801"/>
    </source>
</evidence>
<proteinExistence type="inferred from homology"/>
<feature type="domain" description="Glycoside hydrolase family 5" evidence="5">
    <location>
        <begin position="67"/>
        <end position="129"/>
    </location>
</feature>
<dbReference type="InterPro" id="IPR041036">
    <property type="entry name" value="GH5_C"/>
</dbReference>
<dbReference type="GO" id="GO:0050295">
    <property type="term" value="F:steryl-beta-glucosidase activity"/>
    <property type="evidence" value="ECO:0007669"/>
    <property type="project" value="TreeGrafter"/>
</dbReference>
<dbReference type="Gene3D" id="1.25.10.10">
    <property type="entry name" value="Leucine-rich Repeat Variant"/>
    <property type="match status" value="1"/>
</dbReference>
<evidence type="ECO:0000259" key="7">
    <source>
        <dbReference type="Pfam" id="PF18564"/>
    </source>
</evidence>
<keyword evidence="10" id="KW-1185">Reference proteome</keyword>
<comment type="caution">
    <text evidence="9">The sequence shown here is derived from an EMBL/GenBank/DDBJ whole genome shotgun (WGS) entry which is preliminary data.</text>
</comment>
<organism evidence="9 10">
    <name type="scientific">Extremus antarcticus</name>
    <dbReference type="NCBI Taxonomy" id="702011"/>
    <lineage>
        <taxon>Eukaryota</taxon>
        <taxon>Fungi</taxon>
        <taxon>Dikarya</taxon>
        <taxon>Ascomycota</taxon>
        <taxon>Pezizomycotina</taxon>
        <taxon>Dothideomycetes</taxon>
        <taxon>Dothideomycetidae</taxon>
        <taxon>Mycosphaerellales</taxon>
        <taxon>Extremaceae</taxon>
        <taxon>Extremus</taxon>
    </lineage>
</organism>
<accession>A0AAJ0DQY0</accession>
<dbReference type="InterPro" id="IPR018087">
    <property type="entry name" value="Glyco_hydro_5_CS"/>
</dbReference>
<keyword evidence="3" id="KW-0326">Glycosidase</keyword>
<keyword evidence="2" id="KW-0378">Hydrolase</keyword>
<dbReference type="Pfam" id="PF18564">
    <property type="entry name" value="Glyco_hydro_5_C"/>
    <property type="match status" value="1"/>
</dbReference>
<dbReference type="Pfam" id="PF00150">
    <property type="entry name" value="Cellulase"/>
    <property type="match status" value="1"/>
</dbReference>
<dbReference type="PROSITE" id="PS00659">
    <property type="entry name" value="GLYCOSYL_HYDROL_F5"/>
    <property type="match status" value="1"/>
</dbReference>
<gene>
    <name evidence="9" type="primary">MSN5</name>
    <name evidence="9" type="ORF">LTR09_004048</name>
</gene>
<evidence type="ECO:0000259" key="8">
    <source>
        <dbReference type="Pfam" id="PF19273"/>
    </source>
</evidence>
<dbReference type="InterPro" id="IPR016024">
    <property type="entry name" value="ARM-type_fold"/>
</dbReference>
<feature type="domain" description="Glycoside hydrolase family 5 C-terminal" evidence="7">
    <location>
        <begin position="647"/>
        <end position="737"/>
    </location>
</feature>
<dbReference type="Proteomes" id="UP001271007">
    <property type="component" value="Unassembled WGS sequence"/>
</dbReference>
<dbReference type="FunFam" id="3.20.20.80:FF:000131">
    <property type="entry name" value="Glycoside hydrolase superfamily"/>
    <property type="match status" value="1"/>
</dbReference>
<reference evidence="9" key="1">
    <citation type="submission" date="2023-04" db="EMBL/GenBank/DDBJ databases">
        <title>Black Yeasts Isolated from many extreme environments.</title>
        <authorList>
            <person name="Coleine C."/>
            <person name="Stajich J.E."/>
            <person name="Selbmann L."/>
        </authorList>
    </citation>
    <scope>NUCLEOTIDE SEQUENCE</scope>
    <source>
        <strain evidence="9">CCFEE 5312</strain>
    </source>
</reference>
<dbReference type="InterPro" id="IPR013780">
    <property type="entry name" value="Glyco_hydro_b"/>
</dbReference>
<dbReference type="GO" id="GO:0000272">
    <property type="term" value="P:polysaccharide catabolic process"/>
    <property type="evidence" value="ECO:0007669"/>
    <property type="project" value="InterPro"/>
</dbReference>
<sequence>MAPFRLRIDGVTFRDPHNREVTLRGINVAGDTKYPAYPDVPSHELEHFFDGDKASFVDRPFSVADAHTHFSRLRRWGFNTIRYVYTWEALEHAGPGKYDEDFIDHTIQLLRIAKDYGFYIFMDPHQDVWSRFTGGSGAPMWTLYACGFDPRKLHNNQAAIVQNTWEEPVKFPKMCWATNYQRLACQTMMTLFFAGKDFAPKCVIDGKNIQDWLQDHFIGSTKHLAQRIHDAGDLEHDVVIGYESINEPNRGYVGHEDLSKLPEWQKLRKLTTPTAWQAMLTGSGRTCEVDTWAFGSLGPYKSGTQLVDPKGESAWLDPAEWDDSTYGWKRADSWKLGECIWAQHGVWDPSTDELKQPKYFTKDPKTGDELDQEYWTDHWFMHYYRAHRTAIRSIMPEAIMFMQSAPFEIPPTIKGTKDDDPNMVFASHFYDGITLIMKKWNRLWNVDVLGILRGRYSSPAFAIKIGETAIRNCFRDQLGEIIREGKEYMGVHPTIYTEIGIPYDMDEKKAYETGDYSSQIAAVDANFYAVEGSKAQGLTWWVYTASNTHFWGDNWNGEDLSIYCKEDRALPSSSYSRQAIGGASSSKLSLDPSSPSYSESQSERSAPVSPENLQKTLSVNEMTQPVTPSMSAADGAPGFRAAEAYVRPSPVYSFGTVSNYGFDLKNCTFTLSLTSPSSTPQDTPTEVFLPAFHFPQSETKVEVTGGKWMIEVLEEAEGAEQQVFKWWHGEGEQSVTIKGLKRKGGAAEGKEQEEGYMDAYWQMGRNCSVIPLHPLHLFLIHFLPPSTDTMNQDGAFDTYWREPSSDTSQLETIQNAVHANLNPRISNDIRQQALQHLEAVKHQPDAPHYGFMLADDWKQSEAVRYYGLQLIEYAIRYRWTEYSAEQTLQLRQWVKFLAGSMREQDPLFIRNKVAQLWAEVAKRCWGDEWVDMDALLVTLWDKPISEKGAANKLLVLTVLETLSEDIINGEDAVAGLRLDVLGACLNDIMVPEGLHREFLVQQQQQQNGHGHNRTADGIRCGEVGWLMRTCDFFTNCVKQMRVSGDPEFVRTMSASAVKTLQSLRPTMQWINLKGTVEANAIDCLMLPFYTDNVELQLAATEVLYVLLGRPHGQHWHDSWISQMQQMLQQDRINLLRQTFERAQIQPGEDEQKYTLQKKLSDVLSLLGDAVAQHPDLVLQTNNDASAFFDLLLLVLQHKSLHVSIPVLHSWTKLMAAHNSAIVDVVIKALGVLIQTCSTRMLRYESVSEDSEDETVQFLFDDFDTMPERHAFLGNYRRYCVTVIQTIARTRPLEALSHVLGQMQEMLETGPYTGGRGFDSASYTKTSLPTLQFEAQYQVVYNTLKGYSMWLADVSTLAPEDEVHARAEAEKVSATQSLQQWCYNVINTHSDDPEVAAQVLQTLVATLRTIKPAPDFVLHIVQHLLTMRLYDDPAHATFSEAVKQFEGLRVLELQKLAITFANELLEVYNELEPRIGVLLQKHNDDSRLVWGYKAFLFMIVHRAAGVNHDVRLARLQQMLEPVYEAWQDQAFSASLSSLQTFCERVDLAGLEQFYKAHGFDRVADWTSQQLDEAGQARQASIKAKSDALPLRMTKAMLAATTEKLKPDSDEFDTACALWGGVIPVILPNLLHLLRHAQAFHNMENWSQLPEEMQMVVRRTLQDRFWQSGISSESKDEFYARISGSKNSYEGFASVVRGTTRGIREQGYHLLYFMTRFEEQFYGIPDIAQPLADALFTDAGSLSANHLHSVINLATGLVSKCPPHYRGRFLPPVLTRFFNAMDTKISSDWEAIGQAQQQNAEDETLGDEMRLESVLRALTFSMVSFVPFLLEFDSHAPATKRNGDQVSDIVLADPAVLEPLMLFCTHALRMRDTRCCTTICRTFRSLVPIFHSDAAPSPQVREFISTEVLKACITSLNEPYFADMQKDLAALIAQILLLYAPKTPTPREVLLSLPDVSQAKVDKTLGRICKQPVPSDRMLRSLVLDLLEGVRGISIHEAGKIAAPPAKKAPKSTVQQRYMEVEQRPAIMNGEEDGLDGVAGLFGGG</sequence>
<dbReference type="InterPro" id="IPR052066">
    <property type="entry name" value="Glycosphingolipid_Hydrolases"/>
</dbReference>
<dbReference type="SUPFAM" id="SSF48371">
    <property type="entry name" value="ARM repeat"/>
    <property type="match status" value="1"/>
</dbReference>
<dbReference type="InterPro" id="IPR017853">
    <property type="entry name" value="GH"/>
</dbReference>